<dbReference type="EC" id="1.17.1.4" evidence="3"/>
<evidence type="ECO:0000313" key="3">
    <source>
        <dbReference type="EMBL" id="CAB3780397.1"/>
    </source>
</evidence>
<dbReference type="Pfam" id="PF02625">
    <property type="entry name" value="XdhC_CoxI"/>
    <property type="match status" value="1"/>
</dbReference>
<reference evidence="3 4" key="1">
    <citation type="submission" date="2020-04" db="EMBL/GenBank/DDBJ databases">
        <authorList>
            <person name="De Canck E."/>
        </authorList>
    </citation>
    <scope>NUCLEOTIDE SEQUENCE [LARGE SCALE GENOMIC DNA]</scope>
    <source>
        <strain evidence="3 4">LMG 28138</strain>
    </source>
</reference>
<dbReference type="PANTHER" id="PTHR30388:SF4">
    <property type="entry name" value="MOLYBDENUM COFACTOR INSERTION CHAPERONE PAOD"/>
    <property type="match status" value="1"/>
</dbReference>
<sequence>MDSVDLEVLKTAAHWFDQGRRVTLASVVRTWGSAPRPVGSLLAVRDDGHVKGSVSGGCIEDDLIDRARDGQLFPAGAPLLPQVTTYGVSAEEAHRFGLPCGGTLQLVLEPITEHSQLHLLLESIERHRLVVRRLDLASGASTVTPGVHRPELEFDGRSLIATFGSRYRLLLIGAGQLSRYVAQFAQALDYRVIVCDPRDEYAAEWDIEGVEFTREMPDDVVLGMGVDPHTAIVALTHDPKLDDMALMEALRTEAFYVGAIGSRANQAKRKERLKLFDVSELELTRLHGPVGMHIGARTPPEIAVSILSEMTAVKHGIDVRQRREAFEPSTSESGCTI</sequence>
<dbReference type="Gene3D" id="3.40.50.720">
    <property type="entry name" value="NAD(P)-binding Rossmann-like Domain"/>
    <property type="match status" value="1"/>
</dbReference>
<evidence type="ECO:0000259" key="2">
    <source>
        <dbReference type="Pfam" id="PF13478"/>
    </source>
</evidence>
<feature type="domain" description="XdhC- CoxI" evidence="1">
    <location>
        <begin position="15"/>
        <end position="69"/>
    </location>
</feature>
<dbReference type="PANTHER" id="PTHR30388">
    <property type="entry name" value="ALDEHYDE OXIDOREDUCTASE MOLYBDENUM COFACTOR ASSEMBLY PROTEIN"/>
    <property type="match status" value="1"/>
</dbReference>
<dbReference type="Pfam" id="PF13478">
    <property type="entry name" value="XdhC_C"/>
    <property type="match status" value="1"/>
</dbReference>
<dbReference type="RefSeq" id="WP_175103551.1">
    <property type="nucleotide sequence ID" value="NZ_CADIKM010000003.1"/>
</dbReference>
<accession>A0A6S7B5V1</accession>
<organism evidence="3 4">
    <name type="scientific">Pararobbsia alpina</name>
    <dbReference type="NCBI Taxonomy" id="621374"/>
    <lineage>
        <taxon>Bacteria</taxon>
        <taxon>Pseudomonadati</taxon>
        <taxon>Pseudomonadota</taxon>
        <taxon>Betaproteobacteria</taxon>
        <taxon>Burkholderiales</taxon>
        <taxon>Burkholderiaceae</taxon>
        <taxon>Pararobbsia</taxon>
    </lineage>
</organism>
<keyword evidence="3" id="KW-0560">Oxidoreductase</keyword>
<evidence type="ECO:0000313" key="4">
    <source>
        <dbReference type="Proteomes" id="UP000494115"/>
    </source>
</evidence>
<name>A0A6S7B5V1_9BURK</name>
<dbReference type="Proteomes" id="UP000494115">
    <property type="component" value="Unassembled WGS sequence"/>
</dbReference>
<dbReference type="InterPro" id="IPR003777">
    <property type="entry name" value="XdhC_CoxI"/>
</dbReference>
<dbReference type="AlphaFoldDB" id="A0A6S7B5V1"/>
<dbReference type="GO" id="GO:0004854">
    <property type="term" value="F:xanthine dehydrogenase activity"/>
    <property type="evidence" value="ECO:0007669"/>
    <property type="project" value="UniProtKB-EC"/>
</dbReference>
<dbReference type="InterPro" id="IPR052698">
    <property type="entry name" value="MoCofactor_Util/Proc"/>
</dbReference>
<dbReference type="InterPro" id="IPR027051">
    <property type="entry name" value="XdhC_Rossmann_dom"/>
</dbReference>
<feature type="domain" description="XdhC Rossmann" evidence="2">
    <location>
        <begin position="169"/>
        <end position="310"/>
    </location>
</feature>
<dbReference type="EMBL" id="CADIKM010000003">
    <property type="protein sequence ID" value="CAB3780397.1"/>
    <property type="molecule type" value="Genomic_DNA"/>
</dbReference>
<keyword evidence="4" id="KW-1185">Reference proteome</keyword>
<gene>
    <name evidence="3" type="primary">pucA</name>
    <name evidence="3" type="ORF">LMG28138_01029</name>
</gene>
<protein>
    <submittedName>
        <fullName evidence="3">Putative xanthine dehydrogenase subunit A</fullName>
        <ecNumber evidence="3">1.17.1.4</ecNumber>
    </submittedName>
</protein>
<evidence type="ECO:0000259" key="1">
    <source>
        <dbReference type="Pfam" id="PF02625"/>
    </source>
</evidence>
<proteinExistence type="predicted"/>